<evidence type="ECO:0000313" key="2">
    <source>
        <dbReference type="Proteomes" id="UP000076962"/>
    </source>
</evidence>
<proteinExistence type="predicted"/>
<comment type="caution">
    <text evidence="1">The sequence shown here is derived from an EMBL/GenBank/DDBJ whole genome shotgun (WGS) entry which is preliminary data.</text>
</comment>
<reference evidence="1 2" key="1">
    <citation type="submission" date="2016-05" db="EMBL/GenBank/DDBJ databases">
        <title>Single-cell genome of chain-forming Candidatus Thiomargarita nelsonii and comparison to other large sulfur-oxidizing bacteria.</title>
        <authorList>
            <person name="Winkel M."/>
            <person name="Salman V."/>
            <person name="Woyke T."/>
            <person name="Schulz-Vogt H."/>
            <person name="Richter M."/>
            <person name="Flood B."/>
            <person name="Bailey J."/>
            <person name="Amann R."/>
            <person name="Mussmann M."/>
        </authorList>
    </citation>
    <scope>NUCLEOTIDE SEQUENCE [LARGE SCALE GENOMIC DNA]</scope>
    <source>
        <strain evidence="1 2">THI036</strain>
    </source>
</reference>
<feature type="non-terminal residue" evidence="1">
    <location>
        <position position="233"/>
    </location>
</feature>
<protein>
    <submittedName>
        <fullName evidence="1">Uncharacterized protein</fullName>
    </submittedName>
</protein>
<organism evidence="1 2">
    <name type="scientific">Candidatus Thiomargarita nelsonii</name>
    <dbReference type="NCBI Taxonomy" id="1003181"/>
    <lineage>
        <taxon>Bacteria</taxon>
        <taxon>Pseudomonadati</taxon>
        <taxon>Pseudomonadota</taxon>
        <taxon>Gammaproteobacteria</taxon>
        <taxon>Thiotrichales</taxon>
        <taxon>Thiotrichaceae</taxon>
        <taxon>Thiomargarita</taxon>
    </lineage>
</organism>
<dbReference type="Gene3D" id="2.60.40.10">
    <property type="entry name" value="Immunoglobulins"/>
    <property type="match status" value="1"/>
</dbReference>
<gene>
    <name evidence="1" type="ORF">THIOM_002911</name>
</gene>
<name>A0A176S057_9GAMM</name>
<dbReference type="InterPro" id="IPR013783">
    <property type="entry name" value="Ig-like_fold"/>
</dbReference>
<feature type="non-terminal residue" evidence="1">
    <location>
        <position position="1"/>
    </location>
</feature>
<keyword evidence="2" id="KW-1185">Reference proteome</keyword>
<evidence type="ECO:0000313" key="1">
    <source>
        <dbReference type="EMBL" id="OAD21326.1"/>
    </source>
</evidence>
<sequence>GAIFICTPNEGDSECSAVINDCGNNSFSGNTATTGENDTFGTLNSVSCPPTLVTLTDFQVNSDSNGVELSWRTATELDNAGFNVWRRVPGGFWEKVNESLILAQGDNSSYSFVDSSSAGQDFEYRLEDIDRFGNSTFHSPSGTAPLITLKSPADGAVFSSNRVPVFKWEATGYEGFRFQYAYPGSGIESLPWSPLMEFSPAADSWASFAQQLDGETVFWRIKGKLGENEENYS</sequence>
<dbReference type="Proteomes" id="UP000076962">
    <property type="component" value="Unassembled WGS sequence"/>
</dbReference>
<dbReference type="EMBL" id="LUTY01001714">
    <property type="protein sequence ID" value="OAD21326.1"/>
    <property type="molecule type" value="Genomic_DNA"/>
</dbReference>
<dbReference type="AlphaFoldDB" id="A0A176S057"/>
<accession>A0A176S057</accession>